<sequence>MSKLPSRNPSSGYIKPEEGVGYVIASDNGAIRTIITAHGFNLDPADFSDLTLPALVFSDEMGHTHEISIDSKNMLLIDEEPMVDLDAYYTKKDVDNMLNLTAPNGNKFKVTVSNDGTLHTGKI</sequence>
<dbReference type="EMBL" id="RHGY01000002">
    <property type="protein sequence ID" value="RRG18268.1"/>
    <property type="molecule type" value="Genomic_DNA"/>
</dbReference>
<comment type="caution">
    <text evidence="1">The sequence shown here is derived from an EMBL/GenBank/DDBJ whole genome shotgun (WGS) entry which is preliminary data.</text>
</comment>
<dbReference type="OrthoDB" id="2908560at2"/>
<dbReference type="Proteomes" id="UP000275836">
    <property type="component" value="Unassembled WGS sequence"/>
</dbReference>
<organism evidence="1 2">
    <name type="scientific">Weissella viridescens</name>
    <name type="common">Lactobacillus viridescens</name>
    <dbReference type="NCBI Taxonomy" id="1629"/>
    <lineage>
        <taxon>Bacteria</taxon>
        <taxon>Bacillati</taxon>
        <taxon>Bacillota</taxon>
        <taxon>Bacilli</taxon>
        <taxon>Lactobacillales</taxon>
        <taxon>Lactobacillaceae</taxon>
        <taxon>Weissella</taxon>
    </lineage>
</organism>
<gene>
    <name evidence="1" type="ORF">D3P96_03005</name>
</gene>
<protein>
    <submittedName>
        <fullName evidence="1">Uncharacterized protein</fullName>
    </submittedName>
</protein>
<reference evidence="1 2" key="1">
    <citation type="submission" date="2018-10" db="EMBL/GenBank/DDBJ databases">
        <title>Draft genome sequence of Weissella viridescens UCO-SMC3.</title>
        <authorList>
            <person name="Garcia-Cancino A."/>
            <person name="Espinoza-Monje M."/>
            <person name="Albarracin L."/>
            <person name="Garcia-Castillo V."/>
            <person name="Campos-Martin J."/>
            <person name="Nakano Y."/>
            <person name="Guitierrez-Zamorano C."/>
            <person name="Ikeda-Ohtsubo W."/>
            <person name="Morita H."/>
            <person name="Kitazawa H."/>
            <person name="Villena J."/>
        </authorList>
    </citation>
    <scope>NUCLEOTIDE SEQUENCE [LARGE SCALE GENOMIC DNA]</scope>
    <source>
        <strain evidence="1 2">UCO-SMC3</strain>
    </source>
</reference>
<name>A0A3P2RLC1_WEIVI</name>
<evidence type="ECO:0000313" key="2">
    <source>
        <dbReference type="Proteomes" id="UP000275836"/>
    </source>
</evidence>
<dbReference type="RefSeq" id="WP_124942912.1">
    <property type="nucleotide sequence ID" value="NZ_RHGY01000002.1"/>
</dbReference>
<accession>A0A3P2RLC1</accession>
<evidence type="ECO:0000313" key="1">
    <source>
        <dbReference type="EMBL" id="RRG18268.1"/>
    </source>
</evidence>
<dbReference type="AlphaFoldDB" id="A0A3P2RLC1"/>
<proteinExistence type="predicted"/>